<keyword evidence="3 4" id="KW-0732">Signal</keyword>
<feature type="signal peptide" evidence="4">
    <location>
        <begin position="1"/>
        <end position="26"/>
    </location>
</feature>
<dbReference type="RefSeq" id="WP_378996455.1">
    <property type="nucleotide sequence ID" value="NZ_JBHSMT010000012.1"/>
</dbReference>
<accession>A0ABW0M8U1</accession>
<comment type="similarity">
    <text evidence="1">Belongs to the bacterial solute-binding protein 7 family.</text>
</comment>
<sequence>MSFISRRTVLGALATTPLWSMSSVWAQSGALKISHQFPGGTISEGDFRDRLTRMFAAEVSKRTKGSLKFEIYPGSSLMKTNAQFSALRKGALDFTLVPLNYAGGEVPEVNIGLMPGLVTSYQQGAAWKNAEVGKELSRILLEKGVIVVSWIWQAGGVASRTKPIVDPADVKGLKVRGGSREMDLILKEAGAAVVTLPSNEIYAAMQTGAMDAAMTSSTSLISFRLEEVSKSLTTGRDRAYWYMFEPLLMSKATFERLTKEQQAIVLAVGGEMEQFAQSAARLDDSGVAAVYQKAGAKVVDLNAATVKKWQDIARTTAWKDYAAKNDNCAKLLKLAEKLL</sequence>
<dbReference type="EMBL" id="JBHSMT010000012">
    <property type="protein sequence ID" value="MFC5473717.1"/>
    <property type="molecule type" value="Genomic_DNA"/>
</dbReference>
<keyword evidence="6" id="KW-1185">Reference proteome</keyword>
<evidence type="ECO:0000256" key="1">
    <source>
        <dbReference type="ARBA" id="ARBA00009023"/>
    </source>
</evidence>
<evidence type="ECO:0000313" key="5">
    <source>
        <dbReference type="EMBL" id="MFC5473717.1"/>
    </source>
</evidence>
<evidence type="ECO:0000256" key="4">
    <source>
        <dbReference type="SAM" id="SignalP"/>
    </source>
</evidence>
<dbReference type="InterPro" id="IPR018389">
    <property type="entry name" value="DctP_fam"/>
</dbReference>
<dbReference type="PANTHER" id="PTHR33376:SF7">
    <property type="entry name" value="C4-DICARBOXYLATE-BINDING PROTEIN DCTB"/>
    <property type="match status" value="1"/>
</dbReference>
<organism evidence="5 6">
    <name type="scientific">Paraherbaspirillum soli</name>
    <dbReference type="NCBI Taxonomy" id="631222"/>
    <lineage>
        <taxon>Bacteria</taxon>
        <taxon>Pseudomonadati</taxon>
        <taxon>Pseudomonadota</taxon>
        <taxon>Betaproteobacteria</taxon>
        <taxon>Burkholderiales</taxon>
        <taxon>Oxalobacteraceae</taxon>
        <taxon>Paraherbaspirillum</taxon>
    </lineage>
</organism>
<dbReference type="Proteomes" id="UP001596045">
    <property type="component" value="Unassembled WGS sequence"/>
</dbReference>
<feature type="chain" id="PRO_5046713919" evidence="4">
    <location>
        <begin position="27"/>
        <end position="339"/>
    </location>
</feature>
<dbReference type="InterPro" id="IPR038404">
    <property type="entry name" value="TRAP_DctP_sf"/>
</dbReference>
<dbReference type="PANTHER" id="PTHR33376">
    <property type="match status" value="1"/>
</dbReference>
<evidence type="ECO:0000256" key="3">
    <source>
        <dbReference type="ARBA" id="ARBA00022729"/>
    </source>
</evidence>
<evidence type="ECO:0000256" key="2">
    <source>
        <dbReference type="ARBA" id="ARBA00022448"/>
    </source>
</evidence>
<reference evidence="6" key="1">
    <citation type="journal article" date="2019" name="Int. J. Syst. Evol. Microbiol.">
        <title>The Global Catalogue of Microorganisms (GCM) 10K type strain sequencing project: providing services to taxonomists for standard genome sequencing and annotation.</title>
        <authorList>
            <consortium name="The Broad Institute Genomics Platform"/>
            <consortium name="The Broad Institute Genome Sequencing Center for Infectious Disease"/>
            <person name="Wu L."/>
            <person name="Ma J."/>
        </authorList>
    </citation>
    <scope>NUCLEOTIDE SEQUENCE [LARGE SCALE GENOMIC DNA]</scope>
    <source>
        <strain evidence="6">JCM 17066</strain>
    </source>
</reference>
<proteinExistence type="inferred from homology"/>
<name>A0ABW0M8U1_9BURK</name>
<dbReference type="Pfam" id="PF03480">
    <property type="entry name" value="DctP"/>
    <property type="match status" value="1"/>
</dbReference>
<keyword evidence="2" id="KW-0813">Transport</keyword>
<gene>
    <name evidence="5" type="primary">dctP</name>
    <name evidence="5" type="ORF">ACFPM8_07065</name>
</gene>
<comment type="caution">
    <text evidence="5">The sequence shown here is derived from an EMBL/GenBank/DDBJ whole genome shotgun (WGS) entry which is preliminary data.</text>
</comment>
<evidence type="ECO:0000313" key="6">
    <source>
        <dbReference type="Proteomes" id="UP001596045"/>
    </source>
</evidence>
<dbReference type="Gene3D" id="3.40.190.170">
    <property type="entry name" value="Bacterial extracellular solute-binding protein, family 7"/>
    <property type="match status" value="1"/>
</dbReference>
<dbReference type="NCBIfam" id="NF037995">
    <property type="entry name" value="TRAP_S1"/>
    <property type="match status" value="1"/>
</dbReference>
<protein>
    <submittedName>
        <fullName evidence="5">TRAP transporter substrate-binding protein DctP</fullName>
    </submittedName>
</protein>